<feature type="transmembrane region" description="Helical" evidence="2">
    <location>
        <begin position="219"/>
        <end position="236"/>
    </location>
</feature>
<feature type="compositionally biased region" description="Low complexity" evidence="1">
    <location>
        <begin position="1"/>
        <end position="18"/>
    </location>
</feature>
<name>A0AAE3KJG2_9PSEU</name>
<gene>
    <name evidence="3" type="ORF">LX83_006481</name>
</gene>
<accession>A0AAE3KJG2</accession>
<feature type="transmembrane region" description="Helical" evidence="2">
    <location>
        <begin position="132"/>
        <end position="156"/>
    </location>
</feature>
<reference evidence="3" key="1">
    <citation type="submission" date="2022-06" db="EMBL/GenBank/DDBJ databases">
        <title>Genomic Encyclopedia of Archaeal and Bacterial Type Strains, Phase II (KMG-II): from individual species to whole genera.</title>
        <authorList>
            <person name="Goeker M."/>
        </authorList>
    </citation>
    <scope>NUCLEOTIDE SEQUENCE</scope>
    <source>
        <strain evidence="3">DSM 43935</strain>
    </source>
</reference>
<feature type="region of interest" description="Disordered" evidence="1">
    <location>
        <begin position="1"/>
        <end position="79"/>
    </location>
</feature>
<dbReference type="AlphaFoldDB" id="A0AAE3KJG2"/>
<proteinExistence type="predicted"/>
<evidence type="ECO:0000256" key="2">
    <source>
        <dbReference type="SAM" id="Phobius"/>
    </source>
</evidence>
<feature type="transmembrane region" description="Helical" evidence="2">
    <location>
        <begin position="182"/>
        <end position="207"/>
    </location>
</feature>
<dbReference type="EMBL" id="JAMTCK010000019">
    <property type="protein sequence ID" value="MCP2169595.1"/>
    <property type="molecule type" value="Genomic_DNA"/>
</dbReference>
<keyword evidence="2" id="KW-1133">Transmembrane helix</keyword>
<feature type="compositionally biased region" description="Low complexity" evidence="1">
    <location>
        <begin position="41"/>
        <end position="57"/>
    </location>
</feature>
<keyword evidence="2" id="KW-0472">Membrane</keyword>
<evidence type="ECO:0000256" key="1">
    <source>
        <dbReference type="SAM" id="MobiDB-lite"/>
    </source>
</evidence>
<dbReference type="Proteomes" id="UP001206128">
    <property type="component" value="Unassembled WGS sequence"/>
</dbReference>
<evidence type="ECO:0000313" key="3">
    <source>
        <dbReference type="EMBL" id="MCP2169595.1"/>
    </source>
</evidence>
<sequence>MSYPGGQQPQFGQPTPWHQGPPPHHGQPAPLGGHPAPPAYPQQGYPQQGYPQTGYPQHPGPVPPAHGATPPGVPSGPLTLPGPGALPTLLGIALMVVAMFALPWADDVHFLDIYRATTTDALKQAPLSVQLAGAYVTLLGFVAYVVPLLSTLPWTLGAIRTQRAARWLAGVRRKPLSHSSFTWFRLVYTGRALIPVVIHVTGVVLLFQDSTSAMGPGPWVMIIGALLALAGAWTGPRKGPAMPY</sequence>
<evidence type="ECO:0000313" key="4">
    <source>
        <dbReference type="Proteomes" id="UP001206128"/>
    </source>
</evidence>
<keyword evidence="4" id="KW-1185">Reference proteome</keyword>
<feature type="transmembrane region" description="Helical" evidence="2">
    <location>
        <begin position="85"/>
        <end position="105"/>
    </location>
</feature>
<dbReference type="RefSeq" id="WP_253778542.1">
    <property type="nucleotide sequence ID" value="NZ_JAMTCK010000019.1"/>
</dbReference>
<protein>
    <submittedName>
        <fullName evidence="3">Uncharacterized protein</fullName>
    </submittedName>
</protein>
<comment type="caution">
    <text evidence="3">The sequence shown here is derived from an EMBL/GenBank/DDBJ whole genome shotgun (WGS) entry which is preliminary data.</text>
</comment>
<keyword evidence="2" id="KW-0812">Transmembrane</keyword>
<organism evidence="3 4">
    <name type="scientific">Goodfellowiella coeruleoviolacea</name>
    <dbReference type="NCBI Taxonomy" id="334858"/>
    <lineage>
        <taxon>Bacteria</taxon>
        <taxon>Bacillati</taxon>
        <taxon>Actinomycetota</taxon>
        <taxon>Actinomycetes</taxon>
        <taxon>Pseudonocardiales</taxon>
        <taxon>Pseudonocardiaceae</taxon>
        <taxon>Goodfellowiella</taxon>
    </lineage>
</organism>